<sequence length="333" mass="35064">MDIESTTLAPTPMDESGAAAFAAEAQRISDAVNSFIQGKAEVVSMVLTSLLAGGHVLLEDVPGVGKTSLARSFAGALGTDWQRIQFTPDLLPGDVTGVSVFHQDTNTFVFHPGPIFSHVVLADEINRASPRTQSALLEVMEERTVTIDGTPLPVPSPFLVMATQNPIEMDGTYPLPEAQLDRFLVKTRMGYPDPAAELRVLHGEHAGAQIADVERVSSPERIGALIAAARTVHVAPSLMQYIVSLVGHTRSMPQLRLGASPRGALGLLRASRVRAAMLGRPFVVPGDVQALAGPVLAHRVIPSATFEVSGGLASDAIDEAVAAVEAPPVDARA</sequence>
<keyword evidence="1" id="KW-0547">Nucleotide-binding</keyword>
<feature type="domain" description="ATPase AAA-3" evidence="3">
    <location>
        <begin position="55"/>
        <end position="185"/>
    </location>
</feature>
<evidence type="ECO:0000259" key="3">
    <source>
        <dbReference type="Pfam" id="PF07726"/>
    </source>
</evidence>
<dbReference type="CDD" id="cd00009">
    <property type="entry name" value="AAA"/>
    <property type="match status" value="1"/>
</dbReference>
<protein>
    <submittedName>
        <fullName evidence="5">Unannotated protein</fullName>
    </submittedName>
</protein>
<dbReference type="Pfam" id="PF07726">
    <property type="entry name" value="AAA_3"/>
    <property type="match status" value="1"/>
</dbReference>
<dbReference type="SUPFAM" id="SSF52540">
    <property type="entry name" value="P-loop containing nucleoside triphosphate hydrolases"/>
    <property type="match status" value="1"/>
</dbReference>
<evidence type="ECO:0000256" key="1">
    <source>
        <dbReference type="ARBA" id="ARBA00022741"/>
    </source>
</evidence>
<dbReference type="InterPro" id="IPR050764">
    <property type="entry name" value="CbbQ/NirQ/NorQ/GpvN"/>
</dbReference>
<dbReference type="GO" id="GO:0005524">
    <property type="term" value="F:ATP binding"/>
    <property type="evidence" value="ECO:0007669"/>
    <property type="project" value="UniProtKB-KW"/>
</dbReference>
<reference evidence="5" key="1">
    <citation type="submission" date="2020-05" db="EMBL/GenBank/DDBJ databases">
        <authorList>
            <person name="Chiriac C."/>
            <person name="Salcher M."/>
            <person name="Ghai R."/>
            <person name="Kavagutti S V."/>
        </authorList>
    </citation>
    <scope>NUCLEOTIDE SEQUENCE</scope>
</reference>
<evidence type="ECO:0000259" key="4">
    <source>
        <dbReference type="Pfam" id="PF17863"/>
    </source>
</evidence>
<evidence type="ECO:0000313" key="5">
    <source>
        <dbReference type="EMBL" id="CAB4963702.1"/>
    </source>
</evidence>
<dbReference type="PIRSF" id="PIRSF002849">
    <property type="entry name" value="AAA_ATPase_chaperone_MoxR_prd"/>
    <property type="match status" value="1"/>
</dbReference>
<dbReference type="PANTHER" id="PTHR42759">
    <property type="entry name" value="MOXR FAMILY PROTEIN"/>
    <property type="match status" value="1"/>
</dbReference>
<dbReference type="InterPro" id="IPR027417">
    <property type="entry name" value="P-loop_NTPase"/>
</dbReference>
<dbReference type="GO" id="GO:0016887">
    <property type="term" value="F:ATP hydrolysis activity"/>
    <property type="evidence" value="ECO:0007669"/>
    <property type="project" value="InterPro"/>
</dbReference>
<dbReference type="Gene3D" id="1.10.8.80">
    <property type="entry name" value="Magnesium chelatase subunit I, C-Terminal domain"/>
    <property type="match status" value="1"/>
</dbReference>
<dbReference type="FunFam" id="3.40.50.300:FF:000640">
    <property type="entry name" value="MoxR family ATPase"/>
    <property type="match status" value="1"/>
</dbReference>
<accession>A0A6J7L9X1</accession>
<dbReference type="EMBL" id="CAFBNF010000346">
    <property type="protein sequence ID" value="CAB4963702.1"/>
    <property type="molecule type" value="Genomic_DNA"/>
</dbReference>
<dbReference type="InterPro" id="IPR041628">
    <property type="entry name" value="ChlI/MoxR_AAA_lid"/>
</dbReference>
<proteinExistence type="predicted"/>
<feature type="domain" description="ChlI/MoxR AAA lid" evidence="4">
    <location>
        <begin position="249"/>
        <end position="307"/>
    </location>
</feature>
<dbReference type="AlphaFoldDB" id="A0A6J7L9X1"/>
<organism evidence="5">
    <name type="scientific">freshwater metagenome</name>
    <dbReference type="NCBI Taxonomy" id="449393"/>
    <lineage>
        <taxon>unclassified sequences</taxon>
        <taxon>metagenomes</taxon>
        <taxon>ecological metagenomes</taxon>
    </lineage>
</organism>
<evidence type="ECO:0000256" key="2">
    <source>
        <dbReference type="ARBA" id="ARBA00022840"/>
    </source>
</evidence>
<dbReference type="InterPro" id="IPR011703">
    <property type="entry name" value="ATPase_AAA-3"/>
</dbReference>
<keyword evidence="2" id="KW-0067">ATP-binding</keyword>
<gene>
    <name evidence="5" type="ORF">UFOPK3773_02180</name>
</gene>
<dbReference type="Pfam" id="PF17863">
    <property type="entry name" value="AAA_lid_2"/>
    <property type="match status" value="1"/>
</dbReference>
<dbReference type="Gene3D" id="3.40.50.300">
    <property type="entry name" value="P-loop containing nucleotide triphosphate hydrolases"/>
    <property type="match status" value="1"/>
</dbReference>
<name>A0A6J7L9X1_9ZZZZ</name>
<dbReference type="PANTHER" id="PTHR42759:SF5">
    <property type="entry name" value="METHANOL DEHYDROGENASE REGULATOR"/>
    <property type="match status" value="1"/>
</dbReference>